<feature type="compositionally biased region" description="Gly residues" evidence="1">
    <location>
        <begin position="261"/>
        <end position="270"/>
    </location>
</feature>
<accession>A0A9N8QG82</accession>
<reference evidence="2 3" key="1">
    <citation type="submission" date="2020-10" db="EMBL/GenBank/DDBJ databases">
        <authorList>
            <person name="Sedaghatjoo S."/>
        </authorList>
    </citation>
    <scope>NUCLEOTIDE SEQUENCE [LARGE SCALE GENOMIC DNA]</scope>
    <source>
        <strain evidence="2 3">LLFL</strain>
    </source>
</reference>
<keyword evidence="3" id="KW-1185">Reference proteome</keyword>
<feature type="region of interest" description="Disordered" evidence="1">
    <location>
        <begin position="245"/>
        <end position="307"/>
    </location>
</feature>
<sequence>MSAQYLRILAHHSLPRAAPTLRLVSATRPSRFYQLKAHSPNQTPFYQRSSFSSSAMTLQPRHGTTTFKTTPKVCASEMTDKIHELMNGNSARALRSISESQNQLHLDWFTEAVAISKESKNYNKLKTLVRGSLFPCEGRIFGAISAFYVDVYGHSYRMDLTEYRTGPTHSRKDQRRSIQHLHAGHGKLCIHGFVSSDGLSAVSGLCQNILPLLSAHARTIAPELANLSTKNRLATVYLQHNRNPVLEYDSAPNGPSDGPNDGFGSGGMPPYGGMPPFGGAPPAGGVPPMPQSLWPPIGGPEAIDRHL</sequence>
<gene>
    <name evidence="2" type="ORF">JKILLFL_G5337</name>
</gene>
<evidence type="ECO:0000313" key="2">
    <source>
        <dbReference type="EMBL" id="CAD6932326.1"/>
    </source>
</evidence>
<dbReference type="Proteomes" id="UP000836404">
    <property type="component" value="Unassembled WGS sequence"/>
</dbReference>
<protein>
    <submittedName>
        <fullName evidence="2">Uncharacterized protein</fullName>
    </submittedName>
</protein>
<dbReference type="EMBL" id="CAJHJF010003009">
    <property type="protein sequence ID" value="CAD6932326.1"/>
    <property type="molecule type" value="Genomic_DNA"/>
</dbReference>
<name>A0A9N8QG82_9BASI</name>
<proteinExistence type="predicted"/>
<evidence type="ECO:0000313" key="3">
    <source>
        <dbReference type="Proteomes" id="UP000836404"/>
    </source>
</evidence>
<evidence type="ECO:0000256" key="1">
    <source>
        <dbReference type="SAM" id="MobiDB-lite"/>
    </source>
</evidence>
<organism evidence="2 3">
    <name type="scientific">Tilletia laevis</name>
    <dbReference type="NCBI Taxonomy" id="157183"/>
    <lineage>
        <taxon>Eukaryota</taxon>
        <taxon>Fungi</taxon>
        <taxon>Dikarya</taxon>
        <taxon>Basidiomycota</taxon>
        <taxon>Ustilaginomycotina</taxon>
        <taxon>Exobasidiomycetes</taxon>
        <taxon>Tilletiales</taxon>
        <taxon>Tilletiaceae</taxon>
        <taxon>Tilletia</taxon>
    </lineage>
</organism>
<comment type="caution">
    <text evidence="2">The sequence shown here is derived from an EMBL/GenBank/DDBJ whole genome shotgun (WGS) entry which is preliminary data.</text>
</comment>
<dbReference type="AlphaFoldDB" id="A0A9N8QG82"/>